<keyword evidence="3" id="KW-0966">Cell projection</keyword>
<keyword evidence="4" id="KW-1185">Reference proteome</keyword>
<proteinExistence type="predicted"/>
<dbReference type="RefSeq" id="WP_131014462.1">
    <property type="nucleotide sequence ID" value="NZ_SIRE01000011.1"/>
</dbReference>
<dbReference type="Gene3D" id="3.30.750.140">
    <property type="match status" value="1"/>
</dbReference>
<dbReference type="InterPro" id="IPR021136">
    <property type="entry name" value="Flagellar_hook_control-like_C"/>
</dbReference>
<keyword evidence="3" id="KW-0282">Flagellum</keyword>
<feature type="domain" description="Flagellar hook-length control protein-like C-terminal" evidence="2">
    <location>
        <begin position="365"/>
        <end position="445"/>
    </location>
</feature>
<dbReference type="CDD" id="cd17470">
    <property type="entry name" value="T3SS_Flik_C"/>
    <property type="match status" value="1"/>
</dbReference>
<evidence type="ECO:0000256" key="1">
    <source>
        <dbReference type="SAM" id="MobiDB-lite"/>
    </source>
</evidence>
<feature type="region of interest" description="Disordered" evidence="1">
    <location>
        <begin position="446"/>
        <end position="502"/>
    </location>
</feature>
<name>A0A4Q9DRS1_9BACL</name>
<dbReference type="EMBL" id="SIRE01000011">
    <property type="protein sequence ID" value="TBL77730.1"/>
    <property type="molecule type" value="Genomic_DNA"/>
</dbReference>
<reference evidence="3 4" key="1">
    <citation type="submission" date="2019-02" db="EMBL/GenBank/DDBJ databases">
        <title>Paenibacillus sp. nov., isolated from surface-sterilized tissue of Thalictrum simplex L.</title>
        <authorList>
            <person name="Tuo L."/>
        </authorList>
    </citation>
    <scope>NUCLEOTIDE SEQUENCE [LARGE SCALE GENOMIC DNA]</scope>
    <source>
        <strain evidence="3 4">N2SHLJ1</strain>
    </source>
</reference>
<feature type="region of interest" description="Disordered" evidence="1">
    <location>
        <begin position="1"/>
        <end position="26"/>
    </location>
</feature>
<dbReference type="PANTHER" id="PTHR37533">
    <property type="entry name" value="FLAGELLAR HOOK-LENGTH CONTROL PROTEIN"/>
    <property type="match status" value="1"/>
</dbReference>
<feature type="region of interest" description="Disordered" evidence="1">
    <location>
        <begin position="181"/>
        <end position="202"/>
    </location>
</feature>
<dbReference type="InterPro" id="IPR052563">
    <property type="entry name" value="FliK"/>
</dbReference>
<sequence>MDIQLQTPASVPTAAGTSATSGGASNGGKLVGKVSDLIGGGASFGNALHAALTNADGSPVNTEALSVPELIQLITSAMPNIQQQPGDQQPTVQKLTEGIKNLLKVLDKDQDQANQLVSDDAMQQLLAQIQAFLVALPQSQTPDLTTPSEADETAGQGTDDTLLEALDSSLFVPLFQPVAKQGAQEQDQVDGGETVQSPSQQSVQPFRLQDAKELLAVFAAVLPYTADKQETGSLLQNVQQALNEIQPKLAQLTTKKQQPAEKSTETSGATANSNIETVITASPVKSKLEFLAARAAIPVTFKQSVQQQAQEAAPQDDKTQGLDQPVAVHDFLKTFNPKDDTIKLPAQPVPVQRFAEEMSQFVVKNMKLTVANGLSEARISLAPQHLGNVDIRITIHNGQVVAQFLADTAIGKEMLESQMNQLRASLQSQGVQVDKLEVAQSQNVQSGMFQDPRQQQSQQQGRQTRGNKNNNSGFDNAAEDAVKEIDSAAPASTDGGSIDVTA</sequence>
<accession>A0A4Q9DRS1</accession>
<dbReference type="PANTHER" id="PTHR37533:SF2">
    <property type="entry name" value="FLAGELLAR HOOK-LENGTH CONTROL PROTEIN"/>
    <property type="match status" value="1"/>
</dbReference>
<comment type="caution">
    <text evidence="3">The sequence shown here is derived from an EMBL/GenBank/DDBJ whole genome shotgun (WGS) entry which is preliminary data.</text>
</comment>
<evidence type="ECO:0000259" key="2">
    <source>
        <dbReference type="Pfam" id="PF02120"/>
    </source>
</evidence>
<feature type="compositionally biased region" description="Low complexity" evidence="1">
    <location>
        <begin position="450"/>
        <end position="464"/>
    </location>
</feature>
<protein>
    <submittedName>
        <fullName evidence="3">Flagellar hook-length control protein FliK</fullName>
    </submittedName>
</protein>
<dbReference type="Proteomes" id="UP000293142">
    <property type="component" value="Unassembled WGS sequence"/>
</dbReference>
<evidence type="ECO:0000313" key="3">
    <source>
        <dbReference type="EMBL" id="TBL77730.1"/>
    </source>
</evidence>
<feature type="compositionally biased region" description="Low complexity" evidence="1">
    <location>
        <begin position="7"/>
        <end position="23"/>
    </location>
</feature>
<dbReference type="AlphaFoldDB" id="A0A4Q9DRS1"/>
<dbReference type="OrthoDB" id="2380967at2"/>
<evidence type="ECO:0000313" key="4">
    <source>
        <dbReference type="Proteomes" id="UP000293142"/>
    </source>
</evidence>
<organism evidence="3 4">
    <name type="scientific">Paenibacillus thalictri</name>
    <dbReference type="NCBI Taxonomy" id="2527873"/>
    <lineage>
        <taxon>Bacteria</taxon>
        <taxon>Bacillati</taxon>
        <taxon>Bacillota</taxon>
        <taxon>Bacilli</taxon>
        <taxon>Bacillales</taxon>
        <taxon>Paenibacillaceae</taxon>
        <taxon>Paenibacillus</taxon>
    </lineage>
</organism>
<gene>
    <name evidence="3" type="ORF">EYB31_16440</name>
</gene>
<dbReference type="InterPro" id="IPR038610">
    <property type="entry name" value="FliK-like_C_sf"/>
</dbReference>
<dbReference type="Pfam" id="PF02120">
    <property type="entry name" value="Flg_hook"/>
    <property type="match status" value="1"/>
</dbReference>
<keyword evidence="3" id="KW-0969">Cilium</keyword>